<evidence type="ECO:0000256" key="1">
    <source>
        <dbReference type="SAM" id="Phobius"/>
    </source>
</evidence>
<sequence length="127" mass="14624">MRGDIWLHSAILFYAPSFKKQTKKLPRPSCSPTTTTTIYIFICFNILPFFFSIHLFLLHIFVGDYLLLCIYPSASAGLKHAALRPFQFSPLKKKMCVASFFFLIILAGICLVFFFFFGDFSFYSSDI</sequence>
<name>Q581N3_9TRYP</name>
<feature type="transmembrane region" description="Helical" evidence="1">
    <location>
        <begin position="95"/>
        <end position="117"/>
    </location>
</feature>
<feature type="transmembrane region" description="Helical" evidence="1">
    <location>
        <begin position="29"/>
        <end position="47"/>
    </location>
</feature>
<keyword evidence="1" id="KW-1133">Transmembrane helix</keyword>
<proteinExistence type="predicted"/>
<dbReference type="EMBL" id="AC091781">
    <property type="protein sequence ID" value="AAX80080.1"/>
    <property type="molecule type" value="Genomic_DNA"/>
</dbReference>
<reference evidence="2" key="3">
    <citation type="submission" date="2005-04" db="EMBL/GenBank/DDBJ databases">
        <authorList>
            <person name="Haas B."/>
            <person name="Blandin G."/>
            <person name="El-Sayed N."/>
        </authorList>
    </citation>
    <scope>NUCLEOTIDE SEQUENCE</scope>
    <source>
        <strain evidence="2">GUTat10.1</strain>
    </source>
</reference>
<keyword evidence="1" id="KW-0812">Transmembrane</keyword>
<evidence type="ECO:0000313" key="2">
    <source>
        <dbReference type="EMBL" id="AAX80080.1"/>
    </source>
</evidence>
<reference evidence="2" key="2">
    <citation type="submission" date="2002-04" db="EMBL/GenBank/DDBJ databases">
        <authorList>
            <person name="El-Sayed N.M."/>
            <person name="Khalak H."/>
            <person name="Adams M.D."/>
        </authorList>
    </citation>
    <scope>NUCLEOTIDE SEQUENCE</scope>
    <source>
        <strain evidence="2">GUTat10.1</strain>
    </source>
</reference>
<protein>
    <submittedName>
        <fullName evidence="2">Uncharacterized protein</fullName>
    </submittedName>
</protein>
<keyword evidence="1" id="KW-0472">Membrane</keyword>
<reference evidence="2" key="1">
    <citation type="submission" date="2001-06" db="EMBL/GenBank/DDBJ databases">
        <authorList>
            <person name="Ghedin E."/>
            <person name="Blandin G."/>
            <person name="Bartholomeu D."/>
            <person name="Caler E."/>
            <person name="Haas B."/>
            <person name="Hannick L."/>
            <person name="Shallom J."/>
            <person name="Hou L."/>
            <person name="Djikeng A."/>
            <person name="Feldblyum T."/>
            <person name="Hostetler J."/>
            <person name="Johnson J."/>
            <person name="Jones K."/>
            <person name="Koo H.L."/>
            <person name="Larkin C."/>
            <person name="Pai G."/>
            <person name="Peterson J."/>
            <person name="Khalak H.G."/>
            <person name="Salzberg S."/>
            <person name="Simpson A.J."/>
            <person name="Tallon L."/>
            <person name="Van Aken S."/>
            <person name="Wanless D."/>
            <person name="White O."/>
            <person name="Wortman J."/>
            <person name="Fraser C.M."/>
            <person name="El-Sayed N.M.A."/>
        </authorList>
    </citation>
    <scope>NUCLEOTIDE SEQUENCE</scope>
    <source>
        <strain evidence="2">GUTat10.1</strain>
    </source>
</reference>
<gene>
    <name evidence="2" type="ORF">Tb04.30K5.180</name>
</gene>
<organism evidence="2">
    <name type="scientific">Trypanosoma brucei</name>
    <dbReference type="NCBI Taxonomy" id="5691"/>
    <lineage>
        <taxon>Eukaryota</taxon>
        <taxon>Discoba</taxon>
        <taxon>Euglenozoa</taxon>
        <taxon>Kinetoplastea</taxon>
        <taxon>Metakinetoplastina</taxon>
        <taxon>Trypanosomatida</taxon>
        <taxon>Trypanosomatidae</taxon>
        <taxon>Trypanosoma</taxon>
    </lineage>
</organism>
<accession>Q581N3</accession>
<dbReference type="AlphaFoldDB" id="Q581N3"/>